<evidence type="ECO:0000256" key="1">
    <source>
        <dbReference type="SAM" id="Phobius"/>
    </source>
</evidence>
<accession>A0A0A1MVL9</accession>
<gene>
    <name evidence="2" type="ORF">BN997_03556</name>
</gene>
<dbReference type="Proteomes" id="UP000040453">
    <property type="component" value="Unassembled WGS sequence"/>
</dbReference>
<organism evidence="2 3">
    <name type="scientific">Oceanobacillus oncorhynchi</name>
    <dbReference type="NCBI Taxonomy" id="545501"/>
    <lineage>
        <taxon>Bacteria</taxon>
        <taxon>Bacillati</taxon>
        <taxon>Bacillota</taxon>
        <taxon>Bacilli</taxon>
        <taxon>Bacillales</taxon>
        <taxon>Bacillaceae</taxon>
        <taxon>Oceanobacillus</taxon>
    </lineage>
</organism>
<keyword evidence="3" id="KW-1185">Reference proteome</keyword>
<dbReference type="EMBL" id="CDGG01000001">
    <property type="protein sequence ID" value="CEI83639.1"/>
    <property type="molecule type" value="Genomic_DNA"/>
</dbReference>
<name>A0A0A1MVL9_9BACI</name>
<feature type="transmembrane region" description="Helical" evidence="1">
    <location>
        <begin position="106"/>
        <end position="125"/>
    </location>
</feature>
<feature type="transmembrane region" description="Helical" evidence="1">
    <location>
        <begin position="6"/>
        <end position="26"/>
    </location>
</feature>
<dbReference type="STRING" id="545501.BN997_03556"/>
<dbReference type="RefSeq" id="WP_042534001.1">
    <property type="nucleotide sequence ID" value="NZ_CAXOIH010000002.1"/>
</dbReference>
<keyword evidence="1" id="KW-0812">Transmembrane</keyword>
<keyword evidence="1" id="KW-1133">Transmembrane helix</keyword>
<feature type="transmembrane region" description="Helical" evidence="1">
    <location>
        <begin position="46"/>
        <end position="71"/>
    </location>
</feature>
<dbReference type="AlphaFoldDB" id="A0A0A1MVL9"/>
<protein>
    <submittedName>
        <fullName evidence="2">Uncharacterized protein</fullName>
    </submittedName>
</protein>
<evidence type="ECO:0000313" key="3">
    <source>
        <dbReference type="Proteomes" id="UP000040453"/>
    </source>
</evidence>
<dbReference type="OrthoDB" id="9803232at2"/>
<feature type="transmembrane region" description="Helical" evidence="1">
    <location>
        <begin position="77"/>
        <end position="94"/>
    </location>
</feature>
<keyword evidence="1" id="KW-0472">Membrane</keyword>
<reference evidence="2 3" key="1">
    <citation type="submission" date="2014-11" db="EMBL/GenBank/DDBJ databases">
        <authorList>
            <person name="Urmite Genomes Urmite Genomes"/>
        </authorList>
    </citation>
    <scope>NUCLEOTIDE SEQUENCE [LARGE SCALE GENOMIC DNA]</scope>
    <source>
        <strain evidence="2 3">Oc5</strain>
    </source>
</reference>
<sequence>MLSFSFLGAFIFGFIALFTLLVTLGLPLGEFTLGGKFRILPIKMRIISGISLVIQMIAIITILDVGGIIIIDFPFSIERGLCIFFGFYLLLNTGMNIISSSKKEKYVMTPLSFLSSMCFFITAFFN</sequence>
<proteinExistence type="predicted"/>
<evidence type="ECO:0000313" key="2">
    <source>
        <dbReference type="EMBL" id="CEI83639.1"/>
    </source>
</evidence>